<dbReference type="InterPro" id="IPR025476">
    <property type="entry name" value="Helitron_helicase-like"/>
</dbReference>
<dbReference type="EMBL" id="KN827142">
    <property type="protein sequence ID" value="KIK77098.1"/>
    <property type="molecule type" value="Genomic_DNA"/>
</dbReference>
<gene>
    <name evidence="2" type="ORF">PAXRUDRAFT_36834</name>
</gene>
<keyword evidence="3" id="KW-1185">Reference proteome</keyword>
<dbReference type="InParanoid" id="A0A0D0CP84"/>
<accession>A0A0D0CP84</accession>
<name>A0A0D0CP84_9AGAM</name>
<dbReference type="STRING" id="930991.A0A0D0CP84"/>
<reference evidence="3" key="2">
    <citation type="submission" date="2015-01" db="EMBL/GenBank/DDBJ databases">
        <title>Evolutionary Origins and Diversification of the Mycorrhizal Mutualists.</title>
        <authorList>
            <consortium name="DOE Joint Genome Institute"/>
            <consortium name="Mycorrhizal Genomics Consortium"/>
            <person name="Kohler A."/>
            <person name="Kuo A."/>
            <person name="Nagy L.G."/>
            <person name="Floudas D."/>
            <person name="Copeland A."/>
            <person name="Barry K.W."/>
            <person name="Cichocki N."/>
            <person name="Veneault-Fourrey C."/>
            <person name="LaButti K."/>
            <person name="Lindquist E.A."/>
            <person name="Lipzen A."/>
            <person name="Lundell T."/>
            <person name="Morin E."/>
            <person name="Murat C."/>
            <person name="Riley R."/>
            <person name="Ohm R."/>
            <person name="Sun H."/>
            <person name="Tunlid A."/>
            <person name="Henrissat B."/>
            <person name="Grigoriev I.V."/>
            <person name="Hibbett D.S."/>
            <person name="Martin F."/>
        </authorList>
    </citation>
    <scope>NUCLEOTIDE SEQUENCE [LARGE SCALE GENOMIC DNA]</scope>
    <source>
        <strain evidence="3">Ve08.2h10</strain>
    </source>
</reference>
<sequence>MKFALANMQDREGGYVVIHGLQPLSEFATGHGNQPAPKENPLAAAYTVLFPYGIGAIEVMRQHTVGFEEHFEHDALAISSLTVADLKEAVKEEAAHMPISNPHIKLLCKHVFTSHGHFLSQASYCGQIWGTCLHLHGPSLWVTINPCNIHDPIVQILAVLTKLSNIAQDPYTAEKYFFFIINTILHTLFGINAMKDHVHTHMGLLGNLSAFFGVVEAQG</sequence>
<proteinExistence type="predicted"/>
<dbReference type="HOGENOM" id="CLU_080483_0_1_1"/>
<dbReference type="OrthoDB" id="432234at2759"/>
<reference evidence="2 3" key="1">
    <citation type="submission" date="2014-04" db="EMBL/GenBank/DDBJ databases">
        <authorList>
            <consortium name="DOE Joint Genome Institute"/>
            <person name="Kuo A."/>
            <person name="Kohler A."/>
            <person name="Jargeat P."/>
            <person name="Nagy L.G."/>
            <person name="Floudas D."/>
            <person name="Copeland A."/>
            <person name="Barry K.W."/>
            <person name="Cichocki N."/>
            <person name="Veneault-Fourrey C."/>
            <person name="LaButti K."/>
            <person name="Lindquist E.A."/>
            <person name="Lipzen A."/>
            <person name="Lundell T."/>
            <person name="Morin E."/>
            <person name="Murat C."/>
            <person name="Sun H."/>
            <person name="Tunlid A."/>
            <person name="Henrissat B."/>
            <person name="Grigoriev I.V."/>
            <person name="Hibbett D.S."/>
            <person name="Martin F."/>
            <person name="Nordberg H.P."/>
            <person name="Cantor M.N."/>
            <person name="Hua S.X."/>
        </authorList>
    </citation>
    <scope>NUCLEOTIDE SEQUENCE [LARGE SCALE GENOMIC DNA]</scope>
    <source>
        <strain evidence="2 3">Ve08.2h10</strain>
    </source>
</reference>
<evidence type="ECO:0000313" key="3">
    <source>
        <dbReference type="Proteomes" id="UP000054538"/>
    </source>
</evidence>
<evidence type="ECO:0000313" key="2">
    <source>
        <dbReference type="EMBL" id="KIK77098.1"/>
    </source>
</evidence>
<dbReference type="Pfam" id="PF14214">
    <property type="entry name" value="Helitron_like_N"/>
    <property type="match status" value="1"/>
</dbReference>
<feature type="domain" description="Helitron helicase-like" evidence="1">
    <location>
        <begin position="60"/>
        <end position="219"/>
    </location>
</feature>
<organism evidence="2 3">
    <name type="scientific">Paxillus rubicundulus Ve08.2h10</name>
    <dbReference type="NCBI Taxonomy" id="930991"/>
    <lineage>
        <taxon>Eukaryota</taxon>
        <taxon>Fungi</taxon>
        <taxon>Dikarya</taxon>
        <taxon>Basidiomycota</taxon>
        <taxon>Agaricomycotina</taxon>
        <taxon>Agaricomycetes</taxon>
        <taxon>Agaricomycetidae</taxon>
        <taxon>Boletales</taxon>
        <taxon>Paxilineae</taxon>
        <taxon>Paxillaceae</taxon>
        <taxon>Paxillus</taxon>
    </lineage>
</organism>
<evidence type="ECO:0000259" key="1">
    <source>
        <dbReference type="Pfam" id="PF14214"/>
    </source>
</evidence>
<dbReference type="Proteomes" id="UP000054538">
    <property type="component" value="Unassembled WGS sequence"/>
</dbReference>
<dbReference type="AlphaFoldDB" id="A0A0D0CP84"/>
<protein>
    <recommendedName>
        <fullName evidence="1">Helitron helicase-like domain-containing protein</fullName>
    </recommendedName>
</protein>